<dbReference type="GO" id="GO:0015658">
    <property type="term" value="F:branched-chain amino acid transmembrane transporter activity"/>
    <property type="evidence" value="ECO:0007669"/>
    <property type="project" value="InterPro"/>
</dbReference>
<dbReference type="InterPro" id="IPR043428">
    <property type="entry name" value="LivM-like"/>
</dbReference>
<feature type="transmembrane region" description="Helical" evidence="6">
    <location>
        <begin position="318"/>
        <end position="336"/>
    </location>
</feature>
<feature type="transmembrane region" description="Helical" evidence="6">
    <location>
        <begin position="62"/>
        <end position="85"/>
    </location>
</feature>
<feature type="transmembrane region" description="Helical" evidence="6">
    <location>
        <begin position="97"/>
        <end position="119"/>
    </location>
</feature>
<keyword evidence="3 6" id="KW-0812">Transmembrane</keyword>
<sequence>MSNQLKQFFKSTITLGAIASLTILIFGGWSGAVIGWLLGTAIGLTSGEGKRVANPLQGAKLAVLPGFGVGIWLLIASLVQGLWLLPASGQRGLSVSSAMLFGLYSLAITVAAAVIMGAIQGLPSYRRQIATLFNIGAIAIIFPFIDQIAQTRWIATVIEIQIFVMLALGLNIVVGFAGLLDLGYAAFFAIGAYTTGLLSSSQLGIQWNFWLVLPIAAVIAGITGVILGAPTLRLRGDYIAIVTLGFGEIVPVVFRNLTSVRLEEPISKIIGTFMGHPEWAICLLGCDRPINLTGGEAGINPIGRPILPIIGTFTSSNYFPWYYLILLLVIFSYFLIGRLKDSRLGRSWTAIREDELAASAMGINLVQTKLLAFAMGATFSGFAGSFYASYITAIFPSVFDFSVSVIILCMVILGGLGNAIGVMLGGVIIMSADRLYLPQLAKVLKGVLNNSVLPNIANPQWQDFLATSIDPTQMRLFLFGLTLVIMMLVRPEGLLPDRIHQEELHGNETEKPV</sequence>
<feature type="transmembrane region" description="Helical" evidence="6">
    <location>
        <begin position="370"/>
        <end position="395"/>
    </location>
</feature>
<comment type="caution">
    <text evidence="7">The sequence shown here is derived from an EMBL/GenBank/DDBJ whole genome shotgun (WGS) entry which is preliminary data.</text>
</comment>
<evidence type="ECO:0000313" key="8">
    <source>
        <dbReference type="Proteomes" id="UP000238762"/>
    </source>
</evidence>
<keyword evidence="2" id="KW-1003">Cell membrane</keyword>
<dbReference type="InterPro" id="IPR001851">
    <property type="entry name" value="ABC_transp_permease"/>
</dbReference>
<reference evidence="7 8" key="2">
    <citation type="submission" date="2018-03" db="EMBL/GenBank/DDBJ databases">
        <title>The ancient ancestry and fast evolution of plastids.</title>
        <authorList>
            <person name="Moore K.R."/>
            <person name="Magnabosco C."/>
            <person name="Momper L."/>
            <person name="Gold D.A."/>
            <person name="Bosak T."/>
            <person name="Fournier G.P."/>
        </authorList>
    </citation>
    <scope>NUCLEOTIDE SEQUENCE [LARGE SCALE GENOMIC DNA]</scope>
    <source>
        <strain evidence="7 8">CCAP 1448/3</strain>
    </source>
</reference>
<evidence type="ECO:0000256" key="6">
    <source>
        <dbReference type="SAM" id="Phobius"/>
    </source>
</evidence>
<keyword evidence="5 6" id="KW-0472">Membrane</keyword>
<organism evidence="7 8">
    <name type="scientific">Merismopedia glauca CCAP 1448/3</name>
    <dbReference type="NCBI Taxonomy" id="1296344"/>
    <lineage>
        <taxon>Bacteria</taxon>
        <taxon>Bacillati</taxon>
        <taxon>Cyanobacteriota</taxon>
        <taxon>Cyanophyceae</taxon>
        <taxon>Synechococcales</taxon>
        <taxon>Merismopediaceae</taxon>
        <taxon>Merismopedia</taxon>
    </lineage>
</organism>
<name>A0A2T1BXT7_9CYAN</name>
<feature type="transmembrane region" description="Helical" evidence="6">
    <location>
        <begin position="401"/>
        <end position="429"/>
    </location>
</feature>
<keyword evidence="8" id="KW-1185">Reference proteome</keyword>
<evidence type="ECO:0000313" key="7">
    <source>
        <dbReference type="EMBL" id="PSB00811.1"/>
    </source>
</evidence>
<feature type="transmembrane region" description="Helical" evidence="6">
    <location>
        <begin position="12"/>
        <end position="42"/>
    </location>
</feature>
<dbReference type="AlphaFoldDB" id="A0A2T1BXT7"/>
<dbReference type="GO" id="GO:0005886">
    <property type="term" value="C:plasma membrane"/>
    <property type="evidence" value="ECO:0007669"/>
    <property type="project" value="UniProtKB-SubCell"/>
</dbReference>
<dbReference type="Pfam" id="PF02653">
    <property type="entry name" value="BPD_transp_2"/>
    <property type="match status" value="1"/>
</dbReference>
<evidence type="ECO:0000256" key="2">
    <source>
        <dbReference type="ARBA" id="ARBA00022475"/>
    </source>
</evidence>
<dbReference type="CDD" id="cd06581">
    <property type="entry name" value="TM_PBP1_LivM_like"/>
    <property type="match status" value="1"/>
</dbReference>
<dbReference type="PANTHER" id="PTHR30482:SF10">
    <property type="entry name" value="HIGH-AFFINITY BRANCHED-CHAIN AMINO ACID TRANSPORT PROTEIN BRAE"/>
    <property type="match status" value="1"/>
</dbReference>
<evidence type="ECO:0000256" key="4">
    <source>
        <dbReference type="ARBA" id="ARBA00022989"/>
    </source>
</evidence>
<reference evidence="7 8" key="1">
    <citation type="submission" date="2018-02" db="EMBL/GenBank/DDBJ databases">
        <authorList>
            <person name="Cohen D.B."/>
            <person name="Kent A.D."/>
        </authorList>
    </citation>
    <scope>NUCLEOTIDE SEQUENCE [LARGE SCALE GENOMIC DNA]</scope>
    <source>
        <strain evidence="7 8">CCAP 1448/3</strain>
    </source>
</reference>
<feature type="transmembrane region" description="Helical" evidence="6">
    <location>
        <begin position="207"/>
        <end position="229"/>
    </location>
</feature>
<dbReference type="OrthoDB" id="9789927at2"/>
<evidence type="ECO:0000256" key="5">
    <source>
        <dbReference type="ARBA" id="ARBA00023136"/>
    </source>
</evidence>
<dbReference type="PANTHER" id="PTHR30482">
    <property type="entry name" value="HIGH-AFFINITY BRANCHED-CHAIN AMINO ACID TRANSPORT SYSTEM PERMEASE"/>
    <property type="match status" value="1"/>
</dbReference>
<keyword evidence="4 6" id="KW-1133">Transmembrane helix</keyword>
<comment type="subcellular location">
    <subcellularLocation>
        <location evidence="1">Cell membrane</location>
        <topology evidence="1">Multi-pass membrane protein</topology>
    </subcellularLocation>
</comment>
<accession>A0A2T1BXT7</accession>
<evidence type="ECO:0000256" key="1">
    <source>
        <dbReference type="ARBA" id="ARBA00004651"/>
    </source>
</evidence>
<feature type="transmembrane region" description="Helical" evidence="6">
    <location>
        <begin position="125"/>
        <end position="145"/>
    </location>
</feature>
<dbReference type="Proteomes" id="UP000238762">
    <property type="component" value="Unassembled WGS sequence"/>
</dbReference>
<evidence type="ECO:0000256" key="3">
    <source>
        <dbReference type="ARBA" id="ARBA00022692"/>
    </source>
</evidence>
<dbReference type="RefSeq" id="WP_106291254.1">
    <property type="nucleotide sequence ID" value="NZ_CAWNTC010000197.1"/>
</dbReference>
<protein>
    <submittedName>
        <fullName evidence="7">Branched-chain amino acid ABC transporter permease</fullName>
    </submittedName>
</protein>
<gene>
    <name evidence="7" type="ORF">C7B64_21555</name>
</gene>
<proteinExistence type="predicted"/>
<feature type="transmembrane region" description="Helical" evidence="6">
    <location>
        <begin position="157"/>
        <end position="187"/>
    </location>
</feature>
<dbReference type="EMBL" id="PVWJ01000157">
    <property type="protein sequence ID" value="PSB00811.1"/>
    <property type="molecule type" value="Genomic_DNA"/>
</dbReference>